<gene>
    <name evidence="5" type="primary">birA</name>
    <name evidence="7" type="ORF">SAMN04487771_102334</name>
</gene>
<evidence type="ECO:0000313" key="7">
    <source>
        <dbReference type="EMBL" id="SET53292.1"/>
    </source>
</evidence>
<dbReference type="eggNOG" id="COG0340">
    <property type="taxonomic scope" value="Bacteria"/>
</dbReference>
<feature type="domain" description="BPL/LPL catalytic" evidence="6">
    <location>
        <begin position="66"/>
        <end position="255"/>
    </location>
</feature>
<dbReference type="GO" id="GO:0009249">
    <property type="term" value="P:protein lipoylation"/>
    <property type="evidence" value="ECO:0007669"/>
    <property type="project" value="UniProtKB-ARBA"/>
</dbReference>
<dbReference type="InterPro" id="IPR036390">
    <property type="entry name" value="WH_DNA-bd_sf"/>
</dbReference>
<dbReference type="PANTHER" id="PTHR12835:SF5">
    <property type="entry name" value="BIOTIN--PROTEIN LIGASE"/>
    <property type="match status" value="1"/>
</dbReference>
<dbReference type="GO" id="GO:0003677">
    <property type="term" value="F:DNA binding"/>
    <property type="evidence" value="ECO:0007669"/>
    <property type="project" value="UniProtKB-UniRule"/>
</dbReference>
<feature type="binding site" evidence="5">
    <location>
        <begin position="89"/>
        <end position="91"/>
    </location>
    <ligand>
        <name>biotin</name>
        <dbReference type="ChEBI" id="CHEBI:57586"/>
    </ligand>
</feature>
<keyword evidence="5" id="KW-0238">DNA-binding</keyword>
<dbReference type="RefSeq" id="WP_074649575.1">
    <property type="nucleotide sequence ID" value="NZ_FOIL01000023.1"/>
</dbReference>
<dbReference type="STRING" id="1526.SAMN02910262_01107"/>
<dbReference type="InterPro" id="IPR008988">
    <property type="entry name" value="Transcriptional_repressor_C"/>
</dbReference>
<keyword evidence="2 5" id="KW-0547">Nucleotide-binding</keyword>
<dbReference type="CDD" id="cd16442">
    <property type="entry name" value="BPL"/>
    <property type="match status" value="1"/>
</dbReference>
<dbReference type="InterPro" id="IPR045864">
    <property type="entry name" value="aa-tRNA-synth_II/BPL/LPL"/>
</dbReference>
<dbReference type="NCBIfam" id="TIGR00121">
    <property type="entry name" value="birA_ligase"/>
    <property type="match status" value="1"/>
</dbReference>
<dbReference type="GO" id="GO:0016740">
    <property type="term" value="F:transferase activity"/>
    <property type="evidence" value="ECO:0007669"/>
    <property type="project" value="UniProtKB-ARBA"/>
</dbReference>
<dbReference type="InterPro" id="IPR004408">
    <property type="entry name" value="Biotin_CoA_COase_ligase"/>
</dbReference>
<feature type="DNA-binding region" description="H-T-H motif" evidence="5">
    <location>
        <begin position="18"/>
        <end position="37"/>
    </location>
</feature>
<dbReference type="GO" id="GO:0005737">
    <property type="term" value="C:cytoplasm"/>
    <property type="evidence" value="ECO:0007669"/>
    <property type="project" value="TreeGrafter"/>
</dbReference>
<dbReference type="AlphaFoldDB" id="A0A1I0F5H7"/>
<dbReference type="PANTHER" id="PTHR12835">
    <property type="entry name" value="BIOTIN PROTEIN LIGASE"/>
    <property type="match status" value="1"/>
</dbReference>
<dbReference type="GO" id="GO:0006355">
    <property type="term" value="P:regulation of DNA-templated transcription"/>
    <property type="evidence" value="ECO:0007669"/>
    <property type="project" value="UniProtKB-UniRule"/>
</dbReference>
<dbReference type="SUPFAM" id="SSF55681">
    <property type="entry name" value="Class II aaRS and biotin synthetases"/>
    <property type="match status" value="1"/>
</dbReference>
<dbReference type="Pfam" id="PF03099">
    <property type="entry name" value="BPL_LplA_LipB"/>
    <property type="match status" value="1"/>
</dbReference>
<comment type="catalytic activity">
    <reaction evidence="5">
        <text>biotin + L-lysyl-[protein] + ATP = N(6)-biotinyl-L-lysyl-[protein] + AMP + diphosphate + H(+)</text>
        <dbReference type="Rhea" id="RHEA:11756"/>
        <dbReference type="Rhea" id="RHEA-COMP:9752"/>
        <dbReference type="Rhea" id="RHEA-COMP:10505"/>
        <dbReference type="ChEBI" id="CHEBI:15378"/>
        <dbReference type="ChEBI" id="CHEBI:29969"/>
        <dbReference type="ChEBI" id="CHEBI:30616"/>
        <dbReference type="ChEBI" id="CHEBI:33019"/>
        <dbReference type="ChEBI" id="CHEBI:57586"/>
        <dbReference type="ChEBI" id="CHEBI:83144"/>
        <dbReference type="ChEBI" id="CHEBI:456215"/>
        <dbReference type="EC" id="6.3.4.15"/>
    </reaction>
</comment>
<keyword evidence="1 5" id="KW-0436">Ligase</keyword>
<dbReference type="InterPro" id="IPR004143">
    <property type="entry name" value="BPL_LPL_catalytic"/>
</dbReference>
<reference evidence="8" key="1">
    <citation type="submission" date="2016-10" db="EMBL/GenBank/DDBJ databases">
        <authorList>
            <person name="Varghese N."/>
            <person name="Submissions S."/>
        </authorList>
    </citation>
    <scope>NUCLEOTIDE SEQUENCE [LARGE SCALE GENOMIC DNA]</scope>
    <source>
        <strain evidence="8">KH1P1</strain>
    </source>
</reference>
<dbReference type="PROSITE" id="PS51733">
    <property type="entry name" value="BPL_LPL_CATALYTIC"/>
    <property type="match status" value="1"/>
</dbReference>
<evidence type="ECO:0000256" key="3">
    <source>
        <dbReference type="ARBA" id="ARBA00022840"/>
    </source>
</evidence>
<organism evidence="7 8">
    <name type="scientific">[Clostridium] aminophilum</name>
    <dbReference type="NCBI Taxonomy" id="1526"/>
    <lineage>
        <taxon>Bacteria</taxon>
        <taxon>Bacillati</taxon>
        <taxon>Bacillota</taxon>
        <taxon>Clostridia</taxon>
        <taxon>Lachnospirales</taxon>
        <taxon>Lachnospiraceae</taxon>
    </lineage>
</organism>
<protein>
    <recommendedName>
        <fullName evidence="5">Bifunctional ligase/repressor BirA</fullName>
    </recommendedName>
    <alternativeName>
        <fullName evidence="5">Biotin--[acetyl-CoA-carboxylase] ligase</fullName>
        <ecNumber evidence="5">6.3.4.15</ecNumber>
    </alternativeName>
    <alternativeName>
        <fullName evidence="5">Biotin--protein ligase</fullName>
    </alternativeName>
    <alternativeName>
        <fullName evidence="5">Biotin-[acetyl-CoA carboxylase] synthetase</fullName>
    </alternativeName>
</protein>
<dbReference type="Gene3D" id="1.10.10.10">
    <property type="entry name" value="Winged helix-like DNA-binding domain superfamily/Winged helix DNA-binding domain"/>
    <property type="match status" value="1"/>
</dbReference>
<name>A0A1I0F5H7_9FIRM</name>
<keyword evidence="8" id="KW-1185">Reference proteome</keyword>
<dbReference type="Proteomes" id="UP000199820">
    <property type="component" value="Unassembled WGS sequence"/>
</dbReference>
<sequence>MKTEILRMLKETEGYISGQFLCEKFGVSRTAVWKVIRQLESEGYEIEAVRNRGYRLRMAGDVMTQEELASTINTRWAGRSLLYMDEVDSTNNLIKQLAEQGAGHGTLAVADAQTGGKGRRGRVWQSPHGVGIWMSLLTRPELLPEKASMMTLPAAMAVADAIRETTGLDSMIKWPNDIVVGGKKVCGILTEMSAEVGAINYVVTGIGINVNTEAFPDDIKDIATSLLIETGKRVRRSPIIAATMAAYERYYDLFMEHGDMTALMDDYNARLANRDRGVRVLAPEHEYTGTALGIDENGLLIVRTEDGEIRKVLSGEVSVRGIYGYV</sequence>
<comment type="similarity">
    <text evidence="5">Belongs to the biotin--protein ligase family.</text>
</comment>
<evidence type="ECO:0000256" key="1">
    <source>
        <dbReference type="ARBA" id="ARBA00022598"/>
    </source>
</evidence>
<dbReference type="InterPro" id="IPR036388">
    <property type="entry name" value="WH-like_DNA-bd_sf"/>
</dbReference>
<comment type="caution">
    <text evidence="5">Lacks conserved residue(s) required for the propagation of feature annotation.</text>
</comment>
<feature type="binding site" evidence="5">
    <location>
        <position position="113"/>
    </location>
    <ligand>
        <name>biotin</name>
        <dbReference type="ChEBI" id="CHEBI:57586"/>
    </ligand>
</feature>
<proteinExistence type="inferred from homology"/>
<dbReference type="InterPro" id="IPR030855">
    <property type="entry name" value="Bifunct_BirA"/>
</dbReference>
<accession>A0A1I0F5H7</accession>
<dbReference type="eggNOG" id="COG1654">
    <property type="taxonomic scope" value="Bacteria"/>
</dbReference>
<dbReference type="InterPro" id="IPR013196">
    <property type="entry name" value="HTH_11"/>
</dbReference>
<evidence type="ECO:0000256" key="4">
    <source>
        <dbReference type="ARBA" id="ARBA00023267"/>
    </source>
</evidence>
<keyword evidence="5" id="KW-0678">Repressor</keyword>
<evidence type="ECO:0000256" key="2">
    <source>
        <dbReference type="ARBA" id="ARBA00022741"/>
    </source>
</evidence>
<comment type="function">
    <text evidence="5">Acts both as a biotin--[acetyl-CoA-carboxylase] ligase and a repressor.</text>
</comment>
<dbReference type="OrthoDB" id="9807064at2"/>
<dbReference type="SUPFAM" id="SSF46785">
    <property type="entry name" value="Winged helix' DNA-binding domain"/>
    <property type="match status" value="1"/>
</dbReference>
<dbReference type="Gene3D" id="3.30.930.10">
    <property type="entry name" value="Bira Bifunctional Protein, Domain 2"/>
    <property type="match status" value="1"/>
</dbReference>
<dbReference type="GO" id="GO:0004077">
    <property type="term" value="F:biotin--[biotin carboxyl-carrier protein] ligase activity"/>
    <property type="evidence" value="ECO:0007669"/>
    <property type="project" value="UniProtKB-UniRule"/>
</dbReference>
<dbReference type="EC" id="6.3.4.15" evidence="5"/>
<dbReference type="Gene3D" id="2.30.30.100">
    <property type="match status" value="1"/>
</dbReference>
<dbReference type="Pfam" id="PF02237">
    <property type="entry name" value="BPL_C"/>
    <property type="match status" value="1"/>
</dbReference>
<evidence type="ECO:0000259" key="6">
    <source>
        <dbReference type="PROSITE" id="PS51733"/>
    </source>
</evidence>
<keyword evidence="5" id="KW-0805">Transcription regulation</keyword>
<dbReference type="HAMAP" id="MF_00978">
    <property type="entry name" value="Bifunct_BirA"/>
    <property type="match status" value="1"/>
</dbReference>
<keyword evidence="5" id="KW-0804">Transcription</keyword>
<dbReference type="InterPro" id="IPR003142">
    <property type="entry name" value="BPL_C"/>
</dbReference>
<keyword evidence="4 5" id="KW-0092">Biotin</keyword>
<dbReference type="EMBL" id="FOIL01000023">
    <property type="protein sequence ID" value="SET53292.1"/>
    <property type="molecule type" value="Genomic_DNA"/>
</dbReference>
<dbReference type="Pfam" id="PF08279">
    <property type="entry name" value="HTH_11"/>
    <property type="match status" value="1"/>
</dbReference>
<keyword evidence="3 5" id="KW-0067">ATP-binding</keyword>
<evidence type="ECO:0000313" key="8">
    <source>
        <dbReference type="Proteomes" id="UP000199820"/>
    </source>
</evidence>
<dbReference type="SUPFAM" id="SSF50037">
    <property type="entry name" value="C-terminal domain of transcriptional repressors"/>
    <property type="match status" value="1"/>
</dbReference>
<feature type="binding site" evidence="5">
    <location>
        <position position="184"/>
    </location>
    <ligand>
        <name>biotin</name>
        <dbReference type="ChEBI" id="CHEBI:57586"/>
    </ligand>
</feature>
<dbReference type="GO" id="GO:0005524">
    <property type="term" value="F:ATP binding"/>
    <property type="evidence" value="ECO:0007669"/>
    <property type="project" value="UniProtKB-UniRule"/>
</dbReference>
<evidence type="ECO:0000256" key="5">
    <source>
        <dbReference type="HAMAP-Rule" id="MF_00978"/>
    </source>
</evidence>